<dbReference type="GO" id="GO:0005524">
    <property type="term" value="F:ATP binding"/>
    <property type="evidence" value="ECO:0007669"/>
    <property type="project" value="UniProtKB-KW"/>
</dbReference>
<feature type="coiled-coil region" evidence="12">
    <location>
        <begin position="188"/>
        <end position="401"/>
    </location>
</feature>
<evidence type="ECO:0000256" key="10">
    <source>
        <dbReference type="ARBA" id="ARBA00023204"/>
    </source>
</evidence>
<dbReference type="Pfam" id="PF13476">
    <property type="entry name" value="AAA_23"/>
    <property type="match status" value="1"/>
</dbReference>
<dbReference type="PANTHER" id="PTHR19306">
    <property type="entry name" value="STRUCTURAL MAINTENANCE OF CHROMOSOMES 5,6 SMC5, SMC6"/>
    <property type="match status" value="1"/>
</dbReference>
<feature type="coiled-coil region" evidence="12">
    <location>
        <begin position="763"/>
        <end position="889"/>
    </location>
</feature>
<evidence type="ECO:0000256" key="12">
    <source>
        <dbReference type="SAM" id="Coils"/>
    </source>
</evidence>
<evidence type="ECO:0000313" key="15">
    <source>
        <dbReference type="Proteomes" id="UP000275078"/>
    </source>
</evidence>
<evidence type="ECO:0000256" key="11">
    <source>
        <dbReference type="ARBA" id="ARBA00023242"/>
    </source>
</evidence>
<evidence type="ECO:0000313" key="14">
    <source>
        <dbReference type="EMBL" id="RPA76093.1"/>
    </source>
</evidence>
<keyword evidence="6" id="KW-0227">DNA damage</keyword>
<evidence type="ECO:0000256" key="1">
    <source>
        <dbReference type="ARBA" id="ARBA00004123"/>
    </source>
</evidence>
<dbReference type="InterPro" id="IPR038729">
    <property type="entry name" value="Rad50/SbcC_AAA"/>
</dbReference>
<dbReference type="GO" id="GO:0000724">
    <property type="term" value="P:double-strand break repair via homologous recombination"/>
    <property type="evidence" value="ECO:0007669"/>
    <property type="project" value="TreeGrafter"/>
</dbReference>
<dbReference type="GO" id="GO:0003684">
    <property type="term" value="F:damaged DNA binding"/>
    <property type="evidence" value="ECO:0007669"/>
    <property type="project" value="TreeGrafter"/>
</dbReference>
<evidence type="ECO:0000256" key="8">
    <source>
        <dbReference type="ARBA" id="ARBA00023054"/>
    </source>
</evidence>
<proteinExistence type="inferred from homology"/>
<dbReference type="Gene3D" id="3.40.50.300">
    <property type="entry name" value="P-loop containing nucleotide triphosphate hydrolases"/>
    <property type="match status" value="2"/>
</dbReference>
<gene>
    <name evidence="14" type="ORF">BJ508DRAFT_213886</name>
</gene>
<dbReference type="SUPFAM" id="SSF52540">
    <property type="entry name" value="P-loop containing nucleoside triphosphate hydrolases"/>
    <property type="match status" value="1"/>
</dbReference>
<comment type="subcellular location">
    <subcellularLocation>
        <location evidence="2">Chromosome</location>
    </subcellularLocation>
    <subcellularLocation>
        <location evidence="1">Nucleus</location>
    </subcellularLocation>
</comment>
<keyword evidence="15" id="KW-1185">Reference proteome</keyword>
<evidence type="ECO:0000256" key="5">
    <source>
        <dbReference type="ARBA" id="ARBA00022741"/>
    </source>
</evidence>
<dbReference type="GO" id="GO:0030915">
    <property type="term" value="C:Smc5-Smc6 complex"/>
    <property type="evidence" value="ECO:0007669"/>
    <property type="project" value="TreeGrafter"/>
</dbReference>
<dbReference type="OrthoDB" id="10265785at2759"/>
<evidence type="ECO:0000256" key="4">
    <source>
        <dbReference type="ARBA" id="ARBA00022454"/>
    </source>
</evidence>
<dbReference type="InterPro" id="IPR027417">
    <property type="entry name" value="P-loop_NTPase"/>
</dbReference>
<dbReference type="PANTHER" id="PTHR19306:SF6">
    <property type="entry name" value="STRUCTURAL MAINTENANCE OF CHROMOSOMES PROTEIN 6"/>
    <property type="match status" value="1"/>
</dbReference>
<sequence length="1056" mass="121852">MEANEELENKLKNRKPMDHGVILSFECLNFMCHKHLEVKLGPHLNFIIGRNGSGKSAVLTGLTICLGGKVQGTNRGKSLKDLIKDGTEQARLITKIKNKGEGFQPKVYGDMIIIERSFTKDGSSGYKLKAESGKIISTKKETLDEITDFFQIQVDNPMNILTQDKAREFLASSSDKQKYEFFMKGVQLDKLQQDYEVLRDSADKITAILHSKKELVAELKLQLAKAEARYKETRKLDDWKRQIQNLMRQYAWAQIEAQERVIAEEEKNLETLNARVESAFKKIEEFDKLYKKAKEAYEQSEKLVEQVKEEVGPLKEKSADLLEDFQKRKDELQDIRSTQRSQHEQMKSYKQALDNAQRRLDAENRRVTEAQNNVPRWEAALQAARDRKKELFEEEAVLQGQQRAAMEHYKQVHDEAGDCSKRQAECRHNVTDAEARVSSARTGEVNLDAKYGGHKMRQVLGLIQQEHRWKEKPIGPMAEYITLLRPEWSYTIETLLNSSLSGFIVFNQHDQRLLSDIMKRVSHTFPIMIANHGSFNYNEPHPDYLTVLRALKIDNKDVERQLVINNYIEQSVLYESLKQAQMDMRQVDRTRDYISACYARHPSSKTEAFKVVIGADAAGINPVQGWRRNPRMKMGDKEQELRNAQQYLRSAEEALRNATRAYEEKKKEEWEADRAVKEVNRARSGVRNAITRQDHAIEEAQQALDDAQLASKVPEYEDAVKEDVTQLELQITDTNEAFQRVNAAHAEAKKLYEECKAEIFAKEKKYEDSIRAKQQSYNALEKANKTLLYWRKKAEEEEAVREEQQEKLDGLKEDLAASTVQAENFCARVPVPPNATPERIKAKLNKLRDEVKQFEAQLGATIEEIEEQFEKAKERYETAQNQIQEGMDLRKALGATYEHRQYRWKQFQIQITQRARSLFAYLMSERNFVGRLRLDHKNRLLKLEVQTNNQDSKGGRGARSLSGGEKSFSTICLLLSLWEAMGSSLRCLDEFDVFMDSINRKLSINMIVRAARRSIGKQFILITPQDMAYVDTSPDVKVVKLSPPERGQQTLTETLQ</sequence>
<keyword evidence="5" id="KW-0547">Nucleotide-binding</keyword>
<keyword evidence="9" id="KW-0233">DNA recombination</keyword>
<keyword evidence="4" id="KW-0158">Chromosome</keyword>
<feature type="domain" description="Rad50/SbcC-type AAA" evidence="13">
    <location>
        <begin position="28"/>
        <end position="248"/>
    </location>
</feature>
<dbReference type="GO" id="GO:0016887">
    <property type="term" value="F:ATP hydrolysis activity"/>
    <property type="evidence" value="ECO:0007669"/>
    <property type="project" value="InterPro"/>
</dbReference>
<protein>
    <submittedName>
        <fullName evidence="14">P-loop containing nucleoside triphosphate hydrolase protein</fullName>
    </submittedName>
</protein>
<dbReference type="GO" id="GO:0003697">
    <property type="term" value="F:single-stranded DNA binding"/>
    <property type="evidence" value="ECO:0007669"/>
    <property type="project" value="TreeGrafter"/>
</dbReference>
<reference evidence="14 15" key="1">
    <citation type="journal article" date="2018" name="Nat. Ecol. Evol.">
        <title>Pezizomycetes genomes reveal the molecular basis of ectomycorrhizal truffle lifestyle.</title>
        <authorList>
            <person name="Murat C."/>
            <person name="Payen T."/>
            <person name="Noel B."/>
            <person name="Kuo A."/>
            <person name="Morin E."/>
            <person name="Chen J."/>
            <person name="Kohler A."/>
            <person name="Krizsan K."/>
            <person name="Balestrini R."/>
            <person name="Da Silva C."/>
            <person name="Montanini B."/>
            <person name="Hainaut M."/>
            <person name="Levati E."/>
            <person name="Barry K.W."/>
            <person name="Belfiori B."/>
            <person name="Cichocki N."/>
            <person name="Clum A."/>
            <person name="Dockter R.B."/>
            <person name="Fauchery L."/>
            <person name="Guy J."/>
            <person name="Iotti M."/>
            <person name="Le Tacon F."/>
            <person name="Lindquist E.A."/>
            <person name="Lipzen A."/>
            <person name="Malagnac F."/>
            <person name="Mello A."/>
            <person name="Molinier V."/>
            <person name="Miyauchi S."/>
            <person name="Poulain J."/>
            <person name="Riccioni C."/>
            <person name="Rubini A."/>
            <person name="Sitrit Y."/>
            <person name="Splivallo R."/>
            <person name="Traeger S."/>
            <person name="Wang M."/>
            <person name="Zifcakova L."/>
            <person name="Wipf D."/>
            <person name="Zambonelli A."/>
            <person name="Paolocci F."/>
            <person name="Nowrousian M."/>
            <person name="Ottonello S."/>
            <person name="Baldrian P."/>
            <person name="Spatafora J.W."/>
            <person name="Henrissat B."/>
            <person name="Nagy L.G."/>
            <person name="Aury J.M."/>
            <person name="Wincker P."/>
            <person name="Grigoriev I.V."/>
            <person name="Bonfante P."/>
            <person name="Martin F.M."/>
        </authorList>
    </citation>
    <scope>NUCLEOTIDE SEQUENCE [LARGE SCALE GENOMIC DNA]</scope>
    <source>
        <strain evidence="14 15">RN42</strain>
    </source>
</reference>
<organism evidence="14 15">
    <name type="scientific">Ascobolus immersus RN42</name>
    <dbReference type="NCBI Taxonomy" id="1160509"/>
    <lineage>
        <taxon>Eukaryota</taxon>
        <taxon>Fungi</taxon>
        <taxon>Dikarya</taxon>
        <taxon>Ascomycota</taxon>
        <taxon>Pezizomycotina</taxon>
        <taxon>Pezizomycetes</taxon>
        <taxon>Pezizales</taxon>
        <taxon>Ascobolaceae</taxon>
        <taxon>Ascobolus</taxon>
    </lineage>
</organism>
<keyword evidence="11" id="KW-0539">Nucleus</keyword>
<evidence type="ECO:0000259" key="13">
    <source>
        <dbReference type="Pfam" id="PF13476"/>
    </source>
</evidence>
<evidence type="ECO:0000256" key="9">
    <source>
        <dbReference type="ARBA" id="ARBA00023172"/>
    </source>
</evidence>
<keyword evidence="14" id="KW-0378">Hydrolase</keyword>
<evidence type="ECO:0000256" key="7">
    <source>
        <dbReference type="ARBA" id="ARBA00022840"/>
    </source>
</evidence>
<keyword evidence="10" id="KW-0234">DNA repair</keyword>
<dbReference type="GO" id="GO:0035861">
    <property type="term" value="C:site of double-strand break"/>
    <property type="evidence" value="ECO:0007669"/>
    <property type="project" value="TreeGrafter"/>
</dbReference>
<feature type="coiled-coil region" evidence="12">
    <location>
        <begin position="634"/>
        <end position="710"/>
    </location>
</feature>
<dbReference type="STRING" id="1160509.A0A3N4HQI2"/>
<accession>A0A3N4HQI2</accession>
<dbReference type="EMBL" id="ML119751">
    <property type="protein sequence ID" value="RPA76093.1"/>
    <property type="molecule type" value="Genomic_DNA"/>
</dbReference>
<dbReference type="AlphaFoldDB" id="A0A3N4HQI2"/>
<evidence type="ECO:0000256" key="2">
    <source>
        <dbReference type="ARBA" id="ARBA00004286"/>
    </source>
</evidence>
<keyword evidence="7" id="KW-0067">ATP-binding</keyword>
<comment type="similarity">
    <text evidence="3">Belongs to the SMC family. SMC6 subfamily.</text>
</comment>
<evidence type="ECO:0000256" key="6">
    <source>
        <dbReference type="ARBA" id="ARBA00022763"/>
    </source>
</evidence>
<dbReference type="Proteomes" id="UP000275078">
    <property type="component" value="Unassembled WGS sequence"/>
</dbReference>
<dbReference type="GO" id="GO:0005634">
    <property type="term" value="C:nucleus"/>
    <property type="evidence" value="ECO:0007669"/>
    <property type="project" value="UniProtKB-SubCell"/>
</dbReference>
<evidence type="ECO:0000256" key="3">
    <source>
        <dbReference type="ARBA" id="ARBA00006793"/>
    </source>
</evidence>
<name>A0A3N4HQI2_ASCIM</name>
<keyword evidence="8 12" id="KW-0175">Coiled coil</keyword>